<dbReference type="PANTHER" id="PTHR14091">
    <property type="entry name" value="PERIODIC TRYPTOPHAN PROTEIN 1"/>
    <property type="match status" value="1"/>
</dbReference>
<dbReference type="GO" id="GO:0006364">
    <property type="term" value="P:rRNA processing"/>
    <property type="evidence" value="ECO:0007669"/>
    <property type="project" value="InterPro"/>
</dbReference>
<dbReference type="EMBL" id="LN483326">
    <property type="protein sequence ID" value="CDZ98212.1"/>
    <property type="molecule type" value="Genomic_DNA"/>
</dbReference>
<evidence type="ECO:0000256" key="2">
    <source>
        <dbReference type="ARBA" id="ARBA00022574"/>
    </source>
</evidence>
<feature type="region of interest" description="Disordered" evidence="5">
    <location>
        <begin position="536"/>
        <end position="566"/>
    </location>
</feature>
<dbReference type="InterPro" id="IPR036322">
    <property type="entry name" value="WD40_repeat_dom_sf"/>
</dbReference>
<feature type="repeat" description="WD" evidence="4">
    <location>
        <begin position="335"/>
        <end position="371"/>
    </location>
</feature>
<accession>A0A0F7SMJ7</accession>
<dbReference type="InterPro" id="IPR015943">
    <property type="entry name" value="WD40/YVTN_repeat-like_dom_sf"/>
</dbReference>
<dbReference type="SUPFAM" id="SSF50978">
    <property type="entry name" value="WD40 repeat-like"/>
    <property type="match status" value="1"/>
</dbReference>
<evidence type="ECO:0000256" key="1">
    <source>
        <dbReference type="ARBA" id="ARBA00022553"/>
    </source>
</evidence>
<feature type="repeat" description="WD" evidence="4">
    <location>
        <begin position="433"/>
        <end position="468"/>
    </location>
</feature>
<keyword evidence="3" id="KW-0677">Repeat</keyword>
<evidence type="ECO:0000256" key="4">
    <source>
        <dbReference type="PROSITE-ProRule" id="PRU00221"/>
    </source>
</evidence>
<feature type="compositionally biased region" description="Acidic residues" evidence="5">
    <location>
        <begin position="71"/>
        <end position="95"/>
    </location>
</feature>
<feature type="repeat" description="WD" evidence="4">
    <location>
        <begin position="289"/>
        <end position="331"/>
    </location>
</feature>
<feature type="region of interest" description="Disordered" evidence="5">
    <location>
        <begin position="263"/>
        <end position="285"/>
    </location>
</feature>
<reference evidence="6" key="1">
    <citation type="submission" date="2014-08" db="EMBL/GenBank/DDBJ databases">
        <authorList>
            <person name="Sharma Rahul"/>
            <person name="Thines Marco"/>
        </authorList>
    </citation>
    <scope>NUCLEOTIDE SEQUENCE</scope>
</reference>
<dbReference type="AlphaFoldDB" id="A0A0F7SMJ7"/>
<evidence type="ECO:0000256" key="3">
    <source>
        <dbReference type="ARBA" id="ARBA00022737"/>
    </source>
</evidence>
<dbReference type="PROSITE" id="PS50082">
    <property type="entry name" value="WD_REPEATS_2"/>
    <property type="match status" value="3"/>
</dbReference>
<dbReference type="Gene3D" id="2.130.10.10">
    <property type="entry name" value="YVTN repeat-like/Quinoprotein amine dehydrogenase"/>
    <property type="match status" value="1"/>
</dbReference>
<sequence length="566" mass="61722">MSSLISALAWVPQGKSARFPSKYSLDSKELERVSALARVELDDAKHALMEAEGVAKGAKGVKMAEDGDMVDEGWETDSDEEKDSADDSMAVDDEENAKPADPNDLSAFNLDTYDDEPSAEASVFSNIKGLTYYRNAEDDPYVTLKEDDDENEREELEVLPTDNLLITAKTEDDISQLEIHCYDESEENLWVHHDLMLPALPLCLEWLDYPPHPSADQNDASAGPSKTHGSYIAVGTFEPEIEIWSLDTVDGLYPDGLLGRPDKSASHVPVAMGTGKKKKRVQKPREVSSDYHVGAVLGLSWNKNHRSLLASASEDTTVKLWDLSRESTHAAVRSFNVHSDKVQAVQWNSFEPTSLLTGSYDRTVRTWDTRTPDAGVGAVLGSDVEAVRWDPFDTHGFYVSLESGLVLYFDNRTLPSFSALSDPLNASAAKYTISAHQGAASSLDVSPHVRGCLVTGGTDKTVKVWNINEEGKGGRRDVSMVTSRDLGVGKVFSVAFSPDTPLTVAAAGSAAKLQIWDLSANSGVRKAFGQRLRQAGRELKEEKKSDSGGLIGVISDDEDDGDEDME</sequence>
<dbReference type="InterPro" id="IPR020472">
    <property type="entry name" value="WD40_PAC1"/>
</dbReference>
<feature type="compositionally biased region" description="Acidic residues" evidence="5">
    <location>
        <begin position="555"/>
        <end position="566"/>
    </location>
</feature>
<name>A0A0F7SMJ7_PHARH</name>
<evidence type="ECO:0000256" key="5">
    <source>
        <dbReference type="SAM" id="MobiDB-lite"/>
    </source>
</evidence>
<protein>
    <submittedName>
        <fullName evidence="6">WD40 repeat-containing protein</fullName>
    </submittedName>
</protein>
<dbReference type="PRINTS" id="PR00320">
    <property type="entry name" value="GPROTEINBRPT"/>
</dbReference>
<dbReference type="InterPro" id="IPR044285">
    <property type="entry name" value="PWP1"/>
</dbReference>
<organism evidence="6">
    <name type="scientific">Phaffia rhodozyma</name>
    <name type="common">Yeast</name>
    <name type="synonym">Xanthophyllomyces dendrorhous</name>
    <dbReference type="NCBI Taxonomy" id="264483"/>
    <lineage>
        <taxon>Eukaryota</taxon>
        <taxon>Fungi</taxon>
        <taxon>Dikarya</taxon>
        <taxon>Basidiomycota</taxon>
        <taxon>Agaricomycotina</taxon>
        <taxon>Tremellomycetes</taxon>
        <taxon>Cystofilobasidiales</taxon>
        <taxon>Mrakiaceae</taxon>
        <taxon>Phaffia</taxon>
    </lineage>
</organism>
<dbReference type="PANTHER" id="PTHR14091:SF0">
    <property type="entry name" value="PERIODIC TRYPTOPHAN PROTEIN 1 HOMOLOG"/>
    <property type="match status" value="1"/>
</dbReference>
<dbReference type="SMART" id="SM00320">
    <property type="entry name" value="WD40"/>
    <property type="match status" value="4"/>
</dbReference>
<dbReference type="Pfam" id="PF00400">
    <property type="entry name" value="WD40"/>
    <property type="match status" value="3"/>
</dbReference>
<feature type="compositionally biased region" description="Basic and acidic residues" evidence="5">
    <location>
        <begin position="536"/>
        <end position="546"/>
    </location>
</feature>
<dbReference type="PROSITE" id="PS50294">
    <property type="entry name" value="WD_REPEATS_REGION"/>
    <property type="match status" value="3"/>
</dbReference>
<keyword evidence="2 4" id="KW-0853">WD repeat</keyword>
<evidence type="ECO:0000313" key="6">
    <source>
        <dbReference type="EMBL" id="CDZ98212.1"/>
    </source>
</evidence>
<dbReference type="GO" id="GO:0005634">
    <property type="term" value="C:nucleus"/>
    <property type="evidence" value="ECO:0007669"/>
    <property type="project" value="TreeGrafter"/>
</dbReference>
<dbReference type="InterPro" id="IPR019775">
    <property type="entry name" value="WD40_repeat_CS"/>
</dbReference>
<keyword evidence="1" id="KW-0597">Phosphoprotein</keyword>
<dbReference type="InterPro" id="IPR001680">
    <property type="entry name" value="WD40_rpt"/>
</dbReference>
<feature type="region of interest" description="Disordered" evidence="5">
    <location>
        <begin position="71"/>
        <end position="111"/>
    </location>
</feature>
<proteinExistence type="predicted"/>
<dbReference type="PROSITE" id="PS00678">
    <property type="entry name" value="WD_REPEATS_1"/>
    <property type="match status" value="3"/>
</dbReference>